<dbReference type="InterPro" id="IPR030678">
    <property type="entry name" value="Peptide/Ni-bd"/>
</dbReference>
<dbReference type="EMBL" id="JARZFX010000002">
    <property type="protein sequence ID" value="MEC5423350.1"/>
    <property type="molecule type" value="Genomic_DNA"/>
</dbReference>
<evidence type="ECO:0000313" key="5">
    <source>
        <dbReference type="EMBL" id="MEC5423350.1"/>
    </source>
</evidence>
<dbReference type="PROSITE" id="PS51257">
    <property type="entry name" value="PROKAR_LIPOPROTEIN"/>
    <property type="match status" value="1"/>
</dbReference>
<comment type="caution">
    <text evidence="5">The sequence shown here is derived from an EMBL/GenBank/DDBJ whole genome shotgun (WGS) entry which is preliminary data.</text>
</comment>
<dbReference type="InterPro" id="IPR039424">
    <property type="entry name" value="SBP_5"/>
</dbReference>
<name>A0ABU6KDV4_9BACI</name>
<dbReference type="PIRSF" id="PIRSF002741">
    <property type="entry name" value="MppA"/>
    <property type="match status" value="1"/>
</dbReference>
<evidence type="ECO:0000256" key="3">
    <source>
        <dbReference type="SAM" id="SignalP"/>
    </source>
</evidence>
<dbReference type="CDD" id="cd08502">
    <property type="entry name" value="PBP2_NikA_DppA_OppA_like_16"/>
    <property type="match status" value="1"/>
</dbReference>
<evidence type="ECO:0000259" key="4">
    <source>
        <dbReference type="Pfam" id="PF00496"/>
    </source>
</evidence>
<dbReference type="Proteomes" id="UP001335737">
    <property type="component" value="Unassembled WGS sequence"/>
</dbReference>
<feature type="signal peptide" evidence="3">
    <location>
        <begin position="1"/>
        <end position="21"/>
    </location>
</feature>
<accession>A0ABU6KDV4</accession>
<gene>
    <name evidence="5" type="ORF">QGM71_07540</name>
</gene>
<dbReference type="PANTHER" id="PTHR30290:SF38">
    <property type="entry name" value="D,D-DIPEPTIDE-BINDING PERIPLASMIC PROTEIN DDPA-RELATED"/>
    <property type="match status" value="1"/>
</dbReference>
<dbReference type="Gene3D" id="3.90.76.10">
    <property type="entry name" value="Dipeptide-binding Protein, Domain 1"/>
    <property type="match status" value="1"/>
</dbReference>
<keyword evidence="1 3" id="KW-0732">Signal</keyword>
<dbReference type="Pfam" id="PF00496">
    <property type="entry name" value="SBP_bac_5"/>
    <property type="match status" value="1"/>
</dbReference>
<evidence type="ECO:0000256" key="2">
    <source>
        <dbReference type="SAM" id="MobiDB-lite"/>
    </source>
</evidence>
<organism evidence="5 6">
    <name type="scientific">Virgibacillus tibetensis</name>
    <dbReference type="NCBI Taxonomy" id="3042313"/>
    <lineage>
        <taxon>Bacteria</taxon>
        <taxon>Bacillati</taxon>
        <taxon>Bacillota</taxon>
        <taxon>Bacilli</taxon>
        <taxon>Bacillales</taxon>
        <taxon>Bacillaceae</taxon>
        <taxon>Virgibacillus</taxon>
    </lineage>
</organism>
<keyword evidence="6" id="KW-1185">Reference proteome</keyword>
<proteinExistence type="predicted"/>
<feature type="chain" id="PRO_5046747797" evidence="3">
    <location>
        <begin position="22"/>
        <end position="528"/>
    </location>
</feature>
<evidence type="ECO:0000256" key="1">
    <source>
        <dbReference type="ARBA" id="ARBA00022729"/>
    </source>
</evidence>
<dbReference type="Gene3D" id="3.40.190.10">
    <property type="entry name" value="Periplasmic binding protein-like II"/>
    <property type="match status" value="1"/>
</dbReference>
<feature type="compositionally biased region" description="Low complexity" evidence="2">
    <location>
        <begin position="25"/>
        <end position="38"/>
    </location>
</feature>
<feature type="region of interest" description="Disordered" evidence="2">
    <location>
        <begin position="25"/>
        <end position="46"/>
    </location>
</feature>
<feature type="domain" description="Solute-binding protein family 5" evidence="4">
    <location>
        <begin position="90"/>
        <end position="445"/>
    </location>
</feature>
<reference evidence="5 6" key="1">
    <citation type="journal article" date="2024" name="Int. J. Syst. Evol. Microbiol.">
        <title>Virgibacillus tibetensis sp. nov., isolated from salt lake on the Tibetan Plateau of China.</title>
        <authorList>
            <person name="Phurbu D."/>
            <person name="Liu Z.-X."/>
            <person name="Wang R."/>
            <person name="Zheng Y.-Y."/>
            <person name="Liu H.-C."/>
            <person name="Zhou Y.-G."/>
            <person name="Yu Y.-J."/>
            <person name="Li A.-H."/>
        </authorList>
    </citation>
    <scope>NUCLEOTIDE SEQUENCE [LARGE SCALE GENOMIC DNA]</scope>
    <source>
        <strain evidence="5 6">C22-A2</strain>
    </source>
</reference>
<dbReference type="Gene3D" id="3.10.105.10">
    <property type="entry name" value="Dipeptide-binding Protein, Domain 3"/>
    <property type="match status" value="1"/>
</dbReference>
<evidence type="ECO:0000313" key="6">
    <source>
        <dbReference type="Proteomes" id="UP001335737"/>
    </source>
</evidence>
<dbReference type="InterPro" id="IPR000914">
    <property type="entry name" value="SBP_5_dom"/>
</dbReference>
<sequence length="528" mass="59429">MKFEKKVVGLLFLLMTLVIMGCSSEGTSSTTETNNNDSETTEEVQTGGTLEIAYPTQPQSIDPHQSTAEATRDAARVIYESLVTLNGNYEVIPQLADSYEVSDDNTKITFLLREGITFHNGKDLVAEDVVASMEKWGVNKPELGEHEWVAVEDYTVELNLSEPSALIMFFLADQGNMAAIMPKEVAESADSTGATDYIGTGPFEFVEWKQDEVIRFKKFADYQPDSDPADGLGGKKEALVDEINWNFVPDSSTRVNGLMSGQYHFAHMINYDSIPQLESNPQIVVDVWPYGIEGLVFNKKEGLFTDVKARQAVNYALDMDVIMSSAFTGEEFYDLDPSLFLPSQTDWYTEAGIENYNPKDVDKAKELLDEIGYNEEEIVILTSRDYEHHYNAAVATQQLLEEVGMNVKLDVYDWPTLLERRGDSSAYNIFFTGFSTVSTPHQYVFLDSETQWPGWTDNSEIDRLLEEINVAATQEEAKELYSELQQIMWEDLPVINTGKNSRVSGHLENLKGYKNLLGPNFWNVTISE</sequence>
<dbReference type="SUPFAM" id="SSF53850">
    <property type="entry name" value="Periplasmic binding protein-like II"/>
    <property type="match status" value="1"/>
</dbReference>
<protein>
    <submittedName>
        <fullName evidence="5">ABC transporter substrate-binding protein</fullName>
    </submittedName>
</protein>
<dbReference type="PANTHER" id="PTHR30290">
    <property type="entry name" value="PERIPLASMIC BINDING COMPONENT OF ABC TRANSPORTER"/>
    <property type="match status" value="1"/>
</dbReference>
<dbReference type="RefSeq" id="WP_327606905.1">
    <property type="nucleotide sequence ID" value="NZ_JARZFX010000002.1"/>
</dbReference>